<evidence type="ECO:0000313" key="2">
    <source>
        <dbReference type="Proteomes" id="UP000826212"/>
    </source>
</evidence>
<organism evidence="1 2">
    <name type="scientific">Halosquirtibacter laminarini</name>
    <dbReference type="NCBI Taxonomy" id="3374600"/>
    <lineage>
        <taxon>Bacteria</taxon>
        <taxon>Pseudomonadati</taxon>
        <taxon>Bacteroidota</taxon>
        <taxon>Bacteroidia</taxon>
        <taxon>Marinilabiliales</taxon>
        <taxon>Prolixibacteraceae</taxon>
        <taxon>Halosquirtibacter</taxon>
    </lineage>
</organism>
<keyword evidence="2" id="KW-1185">Reference proteome</keyword>
<reference evidence="1" key="1">
    <citation type="submission" date="2021-08" db="EMBL/GenBank/DDBJ databases">
        <title>Novel anaerobic bacterium isolated from sea squirt in East Sea, Republic of Korea.</title>
        <authorList>
            <person name="Nguyen T.H."/>
            <person name="Li Z."/>
            <person name="Lee Y.-J."/>
            <person name="Ko J."/>
            <person name="Kim S.-G."/>
        </authorList>
    </citation>
    <scope>NUCLEOTIDE SEQUENCE</scope>
    <source>
        <strain evidence="1">KCTC 25031</strain>
    </source>
</reference>
<evidence type="ECO:0000313" key="1">
    <source>
        <dbReference type="EMBL" id="QZE13757.1"/>
    </source>
</evidence>
<name>A0AC61NMG2_9BACT</name>
<gene>
    <name evidence="1" type="ORF">K4L44_14490</name>
</gene>
<protein>
    <submittedName>
        <fullName evidence="1">Uncharacterized protein</fullName>
    </submittedName>
</protein>
<proteinExistence type="predicted"/>
<accession>A0AC61NMG2</accession>
<sequence length="240" mass="26095">MLLFGQTVNELPDGERGSKSNPLVCHRGVEFPFSVDASTAYDVDANDYKFDKIKWEVSGDGVFMPDETLSSKEEILGESSKSSVKVKWPVSSTGSGHTEVTLDVTQTSRDSGGEEHCNSVTSRIHIKLNTKPTITATASVVLVKCSNEGENWKPYSETFDFSSVPVNDADGDALEMSYRIEDAGGNLVETVTDLSSAPTKSYPVGSYSVILVVKDPFCTVESVIYTMVIHKTPSPSEIYI</sequence>
<dbReference type="Proteomes" id="UP000826212">
    <property type="component" value="Chromosome"/>
</dbReference>
<dbReference type="EMBL" id="CP081303">
    <property type="protein sequence ID" value="QZE13757.1"/>
    <property type="molecule type" value="Genomic_DNA"/>
</dbReference>